<dbReference type="Proteomes" id="UP000198372">
    <property type="component" value="Unassembled WGS sequence"/>
</dbReference>
<name>A0A238FRB9_9BASI</name>
<accession>A0A238FRB9</accession>
<feature type="region of interest" description="Disordered" evidence="1">
    <location>
        <begin position="22"/>
        <end position="45"/>
    </location>
</feature>
<dbReference type="AlphaFoldDB" id="A0A238FRB9"/>
<dbReference type="EMBL" id="FMSP01000019">
    <property type="protein sequence ID" value="SCV73646.1"/>
    <property type="molecule type" value="Genomic_DNA"/>
</dbReference>
<organism evidence="2 3">
    <name type="scientific">Microbotryum intermedium</name>
    <dbReference type="NCBI Taxonomy" id="269621"/>
    <lineage>
        <taxon>Eukaryota</taxon>
        <taxon>Fungi</taxon>
        <taxon>Dikarya</taxon>
        <taxon>Basidiomycota</taxon>
        <taxon>Pucciniomycotina</taxon>
        <taxon>Microbotryomycetes</taxon>
        <taxon>Microbotryales</taxon>
        <taxon>Microbotryaceae</taxon>
        <taxon>Microbotryum</taxon>
    </lineage>
</organism>
<evidence type="ECO:0000313" key="3">
    <source>
        <dbReference type="Proteomes" id="UP000198372"/>
    </source>
</evidence>
<feature type="region of interest" description="Disordered" evidence="1">
    <location>
        <begin position="117"/>
        <end position="172"/>
    </location>
</feature>
<reference evidence="3" key="1">
    <citation type="submission" date="2016-09" db="EMBL/GenBank/DDBJ databases">
        <authorList>
            <person name="Jeantristanb JTB J.-T."/>
            <person name="Ricardo R."/>
        </authorList>
    </citation>
    <scope>NUCLEOTIDE SEQUENCE [LARGE SCALE GENOMIC DNA]</scope>
</reference>
<feature type="compositionally biased region" description="Low complexity" evidence="1">
    <location>
        <begin position="22"/>
        <end position="31"/>
    </location>
</feature>
<feature type="region of interest" description="Disordered" evidence="1">
    <location>
        <begin position="59"/>
        <end position="89"/>
    </location>
</feature>
<gene>
    <name evidence="2" type="ORF">BQ2448_6076</name>
</gene>
<evidence type="ECO:0000313" key="2">
    <source>
        <dbReference type="EMBL" id="SCV73646.1"/>
    </source>
</evidence>
<keyword evidence="3" id="KW-1185">Reference proteome</keyword>
<sequence length="172" mass="18879">MQAPGLEVKDRRLRWQAKTAVSTFTDTTSTRRTQESPPLTALSSPTCAVEREGISILDESDPPKALIGDPSTSSSKTLPKFSVTRQVTRTPSTITTRIRGLVSLLWWRRLIDHQSTGNPRYEPFGSSSPTTSSREGSVGVDLLPKIKSPLEDGEQDAEENERSNKSIPLSAK</sequence>
<evidence type="ECO:0000256" key="1">
    <source>
        <dbReference type="SAM" id="MobiDB-lite"/>
    </source>
</evidence>
<feature type="compositionally biased region" description="Polar residues" evidence="1">
    <location>
        <begin position="35"/>
        <end position="45"/>
    </location>
</feature>
<proteinExistence type="predicted"/>
<dbReference type="OrthoDB" id="7451790at2759"/>
<feature type="compositionally biased region" description="Low complexity" evidence="1">
    <location>
        <begin position="122"/>
        <end position="137"/>
    </location>
</feature>
<dbReference type="STRING" id="269621.A0A238FRB9"/>
<protein>
    <submittedName>
        <fullName evidence="2">BQ2448_6076 protein</fullName>
    </submittedName>
</protein>